<organism evidence="11 12">
    <name type="scientific">Candidatus Acididesulfobacter diazotrophicus</name>
    <dbReference type="NCBI Taxonomy" id="2597226"/>
    <lineage>
        <taxon>Bacteria</taxon>
        <taxon>Deltaproteobacteria</taxon>
        <taxon>Candidatus Acidulodesulfobacterales</taxon>
        <taxon>Candidatus Acididesulfobacter</taxon>
    </lineage>
</organism>
<dbReference type="InterPro" id="IPR019199">
    <property type="entry name" value="Virulence_VapD/CRISPR_Cas2"/>
</dbReference>
<evidence type="ECO:0000313" key="12">
    <source>
        <dbReference type="Proteomes" id="UP000319296"/>
    </source>
</evidence>
<dbReference type="HAMAP" id="MF_01471">
    <property type="entry name" value="Cas2"/>
    <property type="match status" value="1"/>
</dbReference>
<dbReference type="PANTHER" id="PTHR34405">
    <property type="entry name" value="CRISPR-ASSOCIATED ENDORIBONUCLEASE CAS2"/>
    <property type="match status" value="1"/>
</dbReference>
<dbReference type="GO" id="GO:0046872">
    <property type="term" value="F:metal ion binding"/>
    <property type="evidence" value="ECO:0007669"/>
    <property type="project" value="UniProtKB-UniRule"/>
</dbReference>
<comment type="similarity">
    <text evidence="2 9 10">Belongs to the CRISPR-associated endoribonuclease Cas2 protein family.</text>
</comment>
<evidence type="ECO:0000256" key="8">
    <source>
        <dbReference type="ARBA" id="ARBA00023118"/>
    </source>
</evidence>
<dbReference type="Proteomes" id="UP000319296">
    <property type="component" value="Unassembled WGS sequence"/>
</dbReference>
<evidence type="ECO:0000256" key="3">
    <source>
        <dbReference type="ARBA" id="ARBA00022722"/>
    </source>
</evidence>
<evidence type="ECO:0000256" key="10">
    <source>
        <dbReference type="PIRNR" id="PIRNR032582"/>
    </source>
</evidence>
<dbReference type="EMBL" id="SGBB01000001">
    <property type="protein sequence ID" value="RZD19496.1"/>
    <property type="molecule type" value="Genomic_DNA"/>
</dbReference>
<evidence type="ECO:0000256" key="2">
    <source>
        <dbReference type="ARBA" id="ARBA00009959"/>
    </source>
</evidence>
<dbReference type="PANTHER" id="PTHR34405:SF3">
    <property type="entry name" value="CRISPR-ASSOCIATED ENDORIBONUCLEASE CAS2 3"/>
    <property type="match status" value="1"/>
</dbReference>
<comment type="caution">
    <text evidence="11">The sequence shown here is derived from an EMBL/GenBank/DDBJ whole genome shotgun (WGS) entry which is preliminary data.</text>
</comment>
<keyword evidence="4 9" id="KW-0479">Metal-binding</keyword>
<keyword evidence="5 9" id="KW-0255">Endonuclease</keyword>
<protein>
    <recommendedName>
        <fullName evidence="9">CRISPR-associated endoribonuclease Cas2</fullName>
        <ecNumber evidence="9">3.1.-.-</ecNumber>
    </recommendedName>
</protein>
<accession>A0A519BQG5</accession>
<evidence type="ECO:0000313" key="11">
    <source>
        <dbReference type="EMBL" id="RZD19496.1"/>
    </source>
</evidence>
<proteinExistence type="inferred from homology"/>
<dbReference type="GO" id="GO:0016787">
    <property type="term" value="F:hydrolase activity"/>
    <property type="evidence" value="ECO:0007669"/>
    <property type="project" value="UniProtKB-KW"/>
</dbReference>
<dbReference type="GO" id="GO:0051607">
    <property type="term" value="P:defense response to virus"/>
    <property type="evidence" value="ECO:0007669"/>
    <property type="project" value="UniProtKB-UniRule"/>
</dbReference>
<comment type="function">
    <text evidence="9">CRISPR (clustered regularly interspaced short palindromic repeat), is an adaptive immune system that provides protection against mobile genetic elements (viruses, transposable elements and conjugative plasmids). CRISPR clusters contain sequences complementary to antecedent mobile elements and target invading nucleic acids. CRISPR clusters are transcribed and processed into CRISPR RNA (crRNA). Functions as a ssRNA-specific endoribonuclease. Involved in the integration of spacer DNA into the CRISPR cassette.</text>
</comment>
<evidence type="ECO:0000256" key="4">
    <source>
        <dbReference type="ARBA" id="ARBA00022723"/>
    </source>
</evidence>
<evidence type="ECO:0000256" key="7">
    <source>
        <dbReference type="ARBA" id="ARBA00022842"/>
    </source>
</evidence>
<dbReference type="SUPFAM" id="SSF143430">
    <property type="entry name" value="TTP0101/SSO1404-like"/>
    <property type="match status" value="1"/>
</dbReference>
<keyword evidence="6 9" id="KW-0378">Hydrolase</keyword>
<name>A0A519BQG5_9DELT</name>
<dbReference type="NCBIfam" id="TIGR01573">
    <property type="entry name" value="cas2"/>
    <property type="match status" value="1"/>
</dbReference>
<sequence length="91" mass="10592">MIYMICYDITNPKRLRKTAKVLQNYGIRIQKSFFQCEISRDMLNKLLKDILAVVDVSMDKLYVYPLCNGCLKNVKFDGTGDMAKIETFEIL</sequence>
<evidence type="ECO:0000256" key="6">
    <source>
        <dbReference type="ARBA" id="ARBA00022801"/>
    </source>
</evidence>
<reference evidence="11 12" key="1">
    <citation type="journal article" date="2019" name="ISME J.">
        <title>Insights into ecological role of a new deltaproteobacterial order Candidatus Acidulodesulfobacterales by metagenomics and metatranscriptomics.</title>
        <authorList>
            <person name="Tan S."/>
            <person name="Liu J."/>
            <person name="Fang Y."/>
            <person name="Hedlund B.P."/>
            <person name="Lian Z.H."/>
            <person name="Huang L.Y."/>
            <person name="Li J.T."/>
            <person name="Huang L.N."/>
            <person name="Li W.J."/>
            <person name="Jiang H.C."/>
            <person name="Dong H.L."/>
            <person name="Shu W.S."/>
        </authorList>
    </citation>
    <scope>NUCLEOTIDE SEQUENCE [LARGE SCALE GENOMIC DNA]</scope>
    <source>
        <strain evidence="11">AP1</strain>
    </source>
</reference>
<evidence type="ECO:0000256" key="9">
    <source>
        <dbReference type="HAMAP-Rule" id="MF_01471"/>
    </source>
</evidence>
<dbReference type="Pfam" id="PF09827">
    <property type="entry name" value="CRISPR_Cas2"/>
    <property type="match status" value="1"/>
</dbReference>
<keyword evidence="8 9" id="KW-0051">Antiviral defense</keyword>
<dbReference type="GO" id="GO:0043571">
    <property type="term" value="P:maintenance of CRISPR repeat elements"/>
    <property type="evidence" value="ECO:0007669"/>
    <property type="project" value="UniProtKB-UniRule"/>
</dbReference>
<dbReference type="EC" id="3.1.-.-" evidence="9"/>
<dbReference type="CDD" id="cd09725">
    <property type="entry name" value="Cas2_I_II_III"/>
    <property type="match status" value="1"/>
</dbReference>
<feature type="binding site" evidence="9">
    <location>
        <position position="8"/>
    </location>
    <ligand>
        <name>Mg(2+)</name>
        <dbReference type="ChEBI" id="CHEBI:18420"/>
        <note>catalytic</note>
    </ligand>
</feature>
<keyword evidence="7 9" id="KW-0460">Magnesium</keyword>
<comment type="subunit">
    <text evidence="9">Homodimer, forms a heterotetramer with a Cas1 homodimer.</text>
</comment>
<evidence type="ECO:0000256" key="1">
    <source>
        <dbReference type="ARBA" id="ARBA00001946"/>
    </source>
</evidence>
<dbReference type="Gene3D" id="3.30.70.240">
    <property type="match status" value="1"/>
</dbReference>
<dbReference type="InterPro" id="IPR021127">
    <property type="entry name" value="CRISPR_associated_Cas2"/>
</dbReference>
<keyword evidence="3 9" id="KW-0540">Nuclease</keyword>
<dbReference type="AlphaFoldDB" id="A0A519BQG5"/>
<evidence type="ECO:0000256" key="5">
    <source>
        <dbReference type="ARBA" id="ARBA00022759"/>
    </source>
</evidence>
<dbReference type="PIRSF" id="PIRSF032582">
    <property type="entry name" value="Cas2"/>
    <property type="match status" value="1"/>
</dbReference>
<dbReference type="GO" id="GO:0004521">
    <property type="term" value="F:RNA endonuclease activity"/>
    <property type="evidence" value="ECO:0007669"/>
    <property type="project" value="UniProtKB-UniRule"/>
</dbReference>
<comment type="cofactor">
    <cofactor evidence="1 9">
        <name>Mg(2+)</name>
        <dbReference type="ChEBI" id="CHEBI:18420"/>
    </cofactor>
</comment>
<gene>
    <name evidence="9 11" type="primary">cas2</name>
    <name evidence="11" type="ORF">EVG15_01030</name>
</gene>